<gene>
    <name evidence="2" type="ORF">BU14_0196s0006</name>
</gene>
<keyword evidence="3" id="KW-1185">Reference proteome</keyword>
<name>A0A1X6P604_PORUM</name>
<dbReference type="Proteomes" id="UP000218209">
    <property type="component" value="Unassembled WGS sequence"/>
</dbReference>
<sequence>MALDCVPRFCLASVRLVSSGRRGWGGGVAARRDGLAHLADGAVCRAGGRGAAGTRLLRRRPPSRATRGATRPQPPPSPPTAGRTDGAPRAAAAGVRPGSRGSDAAPPPPPPPASSSRPATQAVSATMVVGCRRGP</sequence>
<dbReference type="AlphaFoldDB" id="A0A1X6P604"/>
<evidence type="ECO:0000313" key="3">
    <source>
        <dbReference type="Proteomes" id="UP000218209"/>
    </source>
</evidence>
<feature type="region of interest" description="Disordered" evidence="1">
    <location>
        <begin position="46"/>
        <end position="135"/>
    </location>
</feature>
<feature type="compositionally biased region" description="Low complexity" evidence="1">
    <location>
        <begin position="80"/>
        <end position="104"/>
    </location>
</feature>
<accession>A0A1X6P604</accession>
<protein>
    <submittedName>
        <fullName evidence="2">Uncharacterized protein</fullName>
    </submittedName>
</protein>
<evidence type="ECO:0000256" key="1">
    <source>
        <dbReference type="SAM" id="MobiDB-lite"/>
    </source>
</evidence>
<organism evidence="2 3">
    <name type="scientific">Porphyra umbilicalis</name>
    <name type="common">Purple laver</name>
    <name type="synonym">Red alga</name>
    <dbReference type="NCBI Taxonomy" id="2786"/>
    <lineage>
        <taxon>Eukaryota</taxon>
        <taxon>Rhodophyta</taxon>
        <taxon>Bangiophyceae</taxon>
        <taxon>Bangiales</taxon>
        <taxon>Bangiaceae</taxon>
        <taxon>Porphyra</taxon>
    </lineage>
</organism>
<proteinExistence type="predicted"/>
<reference evidence="2 3" key="1">
    <citation type="submission" date="2017-03" db="EMBL/GenBank/DDBJ databases">
        <title>WGS assembly of Porphyra umbilicalis.</title>
        <authorList>
            <person name="Brawley S.H."/>
            <person name="Blouin N.A."/>
            <person name="Ficko-Blean E."/>
            <person name="Wheeler G.L."/>
            <person name="Lohr M."/>
            <person name="Goodson H.V."/>
            <person name="Jenkins J.W."/>
            <person name="Blaby-Haas C.E."/>
            <person name="Helliwell K.E."/>
            <person name="Chan C."/>
            <person name="Marriage T."/>
            <person name="Bhattacharya D."/>
            <person name="Klein A.S."/>
            <person name="Badis Y."/>
            <person name="Brodie J."/>
            <person name="Cao Y."/>
            <person name="Collen J."/>
            <person name="Dittami S.M."/>
            <person name="Gachon C.M."/>
            <person name="Green B.R."/>
            <person name="Karpowicz S."/>
            <person name="Kim J.W."/>
            <person name="Kudahl U."/>
            <person name="Lin S."/>
            <person name="Michel G."/>
            <person name="Mittag M."/>
            <person name="Olson B.J."/>
            <person name="Pangilinan J."/>
            <person name="Peng Y."/>
            <person name="Qiu H."/>
            <person name="Shu S."/>
            <person name="Singer J.T."/>
            <person name="Smith A.G."/>
            <person name="Sprecher B.N."/>
            <person name="Wagner V."/>
            <person name="Wang W."/>
            <person name="Wang Z.-Y."/>
            <person name="Yan J."/>
            <person name="Yarish C."/>
            <person name="Zoeuner-Riek S."/>
            <person name="Zhuang Y."/>
            <person name="Zou Y."/>
            <person name="Lindquist E.A."/>
            <person name="Grimwood J."/>
            <person name="Barry K."/>
            <person name="Rokhsar D.S."/>
            <person name="Schmutz J."/>
            <person name="Stiller J.W."/>
            <person name="Grossman A.R."/>
            <person name="Prochnik S.E."/>
        </authorList>
    </citation>
    <scope>NUCLEOTIDE SEQUENCE [LARGE SCALE GENOMIC DNA]</scope>
    <source>
        <strain evidence="2">4086291</strain>
    </source>
</reference>
<evidence type="ECO:0000313" key="2">
    <source>
        <dbReference type="EMBL" id="OSX76339.1"/>
    </source>
</evidence>
<dbReference type="EMBL" id="KV918870">
    <property type="protein sequence ID" value="OSX76339.1"/>
    <property type="molecule type" value="Genomic_DNA"/>
</dbReference>